<comment type="caution">
    <text evidence="3">The sequence shown here is derived from an EMBL/GenBank/DDBJ whole genome shotgun (WGS) entry which is preliminary data.</text>
</comment>
<organism evidence="3 4">
    <name type="scientific">Gordonia terrae</name>
    <dbReference type="NCBI Taxonomy" id="2055"/>
    <lineage>
        <taxon>Bacteria</taxon>
        <taxon>Bacillati</taxon>
        <taxon>Actinomycetota</taxon>
        <taxon>Actinomycetes</taxon>
        <taxon>Mycobacteriales</taxon>
        <taxon>Gordoniaceae</taxon>
        <taxon>Gordonia</taxon>
    </lineage>
</organism>
<evidence type="ECO:0000313" key="4">
    <source>
        <dbReference type="Proteomes" id="UP000234662"/>
    </source>
</evidence>
<dbReference type="RefSeq" id="WP_101821280.1">
    <property type="nucleotide sequence ID" value="NZ_PKJC01000016.1"/>
</dbReference>
<gene>
    <name evidence="3" type="ORF">CYJ73_18340</name>
</gene>
<feature type="region of interest" description="Disordered" evidence="1">
    <location>
        <begin position="1"/>
        <end position="72"/>
    </location>
</feature>
<dbReference type="EMBL" id="PKJC01000016">
    <property type="protein sequence ID" value="PKZ64097.1"/>
    <property type="molecule type" value="Genomic_DNA"/>
</dbReference>
<feature type="domain" description="Ribbon-helix-helix protein CopG" evidence="2">
    <location>
        <begin position="65"/>
        <end position="101"/>
    </location>
</feature>
<evidence type="ECO:0000313" key="3">
    <source>
        <dbReference type="EMBL" id="PKZ64097.1"/>
    </source>
</evidence>
<protein>
    <submittedName>
        <fullName evidence="3">CopG family transcriptional regulator</fullName>
    </submittedName>
</protein>
<dbReference type="InterPro" id="IPR002145">
    <property type="entry name" value="CopG"/>
</dbReference>
<reference evidence="3 4" key="1">
    <citation type="submission" date="2017-12" db="EMBL/GenBank/DDBJ databases">
        <title>Phylogenetic diversity of female urinary microbiome.</title>
        <authorList>
            <person name="Thomas-White K."/>
            <person name="Wolfe A.J."/>
        </authorList>
    </citation>
    <scope>NUCLEOTIDE SEQUENCE [LARGE SCALE GENOMIC DNA]</scope>
    <source>
        <strain evidence="3 4">UMB0777</strain>
    </source>
</reference>
<evidence type="ECO:0000259" key="2">
    <source>
        <dbReference type="Pfam" id="PF01402"/>
    </source>
</evidence>
<dbReference type="InterPro" id="IPR010985">
    <property type="entry name" value="Ribbon_hlx_hlx"/>
</dbReference>
<dbReference type="SUPFAM" id="SSF47598">
    <property type="entry name" value="Ribbon-helix-helix"/>
    <property type="match status" value="1"/>
</dbReference>
<dbReference type="Proteomes" id="UP000234662">
    <property type="component" value="Unassembled WGS sequence"/>
</dbReference>
<dbReference type="GO" id="GO:0006355">
    <property type="term" value="P:regulation of DNA-templated transcription"/>
    <property type="evidence" value="ECO:0007669"/>
    <property type="project" value="InterPro"/>
</dbReference>
<dbReference type="AlphaFoldDB" id="A0A2I1R4N6"/>
<name>A0A2I1R4N6_9ACTN</name>
<dbReference type="Pfam" id="PF01402">
    <property type="entry name" value="RHH_1"/>
    <property type="match status" value="1"/>
</dbReference>
<dbReference type="Gene3D" id="1.10.1220.10">
    <property type="entry name" value="Met repressor-like"/>
    <property type="match status" value="1"/>
</dbReference>
<dbReference type="InterPro" id="IPR013321">
    <property type="entry name" value="Arc_rbn_hlx_hlx"/>
</dbReference>
<proteinExistence type="predicted"/>
<accession>A0A2I1R4N6</accession>
<sequence>MSSIDQDRYNQLADWAESDTPAIHPDRGQTGQAAVDAGRELLRRAGGRPSVDPDAEPGTTSPRRQVRLPRTLSDRVDELARHDNRSASDLMREAIAAYVTTREHQQAG</sequence>
<evidence type="ECO:0000256" key="1">
    <source>
        <dbReference type="SAM" id="MobiDB-lite"/>
    </source>
</evidence>